<dbReference type="PANTHER" id="PTHR48041">
    <property type="entry name" value="ABC TRANSPORTER G FAMILY MEMBER 28"/>
    <property type="match status" value="1"/>
</dbReference>
<protein>
    <submittedName>
        <fullName evidence="12">ATP-binding cassette sub-family G member 1</fullName>
    </submittedName>
</protein>
<dbReference type="PROSITE" id="PS00211">
    <property type="entry name" value="ABC_TRANSPORTER_1"/>
    <property type="match status" value="1"/>
</dbReference>
<feature type="compositionally biased region" description="Basic and acidic residues" evidence="9">
    <location>
        <begin position="39"/>
        <end position="49"/>
    </location>
</feature>
<dbReference type="EMBL" id="HBUF01569184">
    <property type="protein sequence ID" value="CAG6765796.1"/>
    <property type="molecule type" value="Transcribed_RNA"/>
</dbReference>
<comment type="similarity">
    <text evidence="2">Belongs to the ABC transporter superfamily. ABCG family. Eye pigment precursor importer (TC 3.A.1.204) subfamily.</text>
</comment>
<dbReference type="SMART" id="SM00382">
    <property type="entry name" value="AAA"/>
    <property type="match status" value="1"/>
</dbReference>
<dbReference type="Pfam" id="PF01061">
    <property type="entry name" value="ABC2_membrane"/>
    <property type="match status" value="1"/>
</dbReference>
<feature type="transmembrane region" description="Helical" evidence="10">
    <location>
        <begin position="456"/>
        <end position="476"/>
    </location>
</feature>
<dbReference type="Pfam" id="PF19055">
    <property type="entry name" value="ABC2_membrane_7"/>
    <property type="match status" value="1"/>
</dbReference>
<dbReference type="InterPro" id="IPR013525">
    <property type="entry name" value="ABC2_TM"/>
</dbReference>
<dbReference type="FunFam" id="3.40.50.300:FF:001077">
    <property type="entry name" value="Uncharacterized protein, isoform A"/>
    <property type="match status" value="1"/>
</dbReference>
<evidence type="ECO:0000256" key="9">
    <source>
        <dbReference type="SAM" id="MobiDB-lite"/>
    </source>
</evidence>
<feature type="domain" description="ABC transporter" evidence="11">
    <location>
        <begin position="86"/>
        <end position="323"/>
    </location>
</feature>
<dbReference type="GO" id="GO:0016887">
    <property type="term" value="F:ATP hydrolysis activity"/>
    <property type="evidence" value="ECO:0007669"/>
    <property type="project" value="InterPro"/>
</dbReference>
<dbReference type="PANTHER" id="PTHR48041:SF105">
    <property type="entry name" value="FI02074P"/>
    <property type="match status" value="1"/>
</dbReference>
<feature type="compositionally biased region" description="Low complexity" evidence="9">
    <location>
        <begin position="50"/>
        <end position="59"/>
    </location>
</feature>
<reference evidence="12" key="1">
    <citation type="submission" date="2021-05" db="EMBL/GenBank/DDBJ databases">
        <authorList>
            <person name="Alioto T."/>
            <person name="Alioto T."/>
            <person name="Gomez Garrido J."/>
        </authorList>
    </citation>
    <scope>NUCLEOTIDE SEQUENCE</scope>
</reference>
<evidence type="ECO:0000259" key="11">
    <source>
        <dbReference type="PROSITE" id="PS50893"/>
    </source>
</evidence>
<accession>A0A8D9AIF5</accession>
<evidence type="ECO:0000313" key="12">
    <source>
        <dbReference type="EMBL" id="CAG6765796.1"/>
    </source>
</evidence>
<keyword evidence="7 10" id="KW-1133">Transmembrane helix</keyword>
<dbReference type="InterPro" id="IPR003439">
    <property type="entry name" value="ABC_transporter-like_ATP-bd"/>
</dbReference>
<feature type="transmembrane region" description="Helical" evidence="10">
    <location>
        <begin position="652"/>
        <end position="670"/>
    </location>
</feature>
<evidence type="ECO:0000256" key="5">
    <source>
        <dbReference type="ARBA" id="ARBA00022741"/>
    </source>
</evidence>
<dbReference type="InterPro" id="IPR003593">
    <property type="entry name" value="AAA+_ATPase"/>
</dbReference>
<dbReference type="Pfam" id="PF00005">
    <property type="entry name" value="ABC_tran"/>
    <property type="match status" value="1"/>
</dbReference>
<dbReference type="EMBL" id="HBUF01569185">
    <property type="protein sequence ID" value="CAG6765797.1"/>
    <property type="molecule type" value="Transcribed_RNA"/>
</dbReference>
<feature type="transmembrane region" description="Helical" evidence="10">
    <location>
        <begin position="497"/>
        <end position="522"/>
    </location>
</feature>
<evidence type="ECO:0000256" key="2">
    <source>
        <dbReference type="ARBA" id="ARBA00005814"/>
    </source>
</evidence>
<dbReference type="GO" id="GO:0005886">
    <property type="term" value="C:plasma membrane"/>
    <property type="evidence" value="ECO:0007669"/>
    <property type="project" value="TreeGrafter"/>
</dbReference>
<evidence type="ECO:0000256" key="1">
    <source>
        <dbReference type="ARBA" id="ARBA00004141"/>
    </source>
</evidence>
<keyword evidence="8 10" id="KW-0472">Membrane</keyword>
<keyword evidence="5" id="KW-0547">Nucleotide-binding</keyword>
<dbReference type="SUPFAM" id="SSF52540">
    <property type="entry name" value="P-loop containing nucleoside triphosphate hydrolases"/>
    <property type="match status" value="1"/>
</dbReference>
<feature type="transmembrane region" description="Helical" evidence="10">
    <location>
        <begin position="565"/>
        <end position="588"/>
    </location>
</feature>
<evidence type="ECO:0000256" key="7">
    <source>
        <dbReference type="ARBA" id="ARBA00022989"/>
    </source>
</evidence>
<dbReference type="InterPro" id="IPR017871">
    <property type="entry name" value="ABC_transporter-like_CS"/>
</dbReference>
<evidence type="ECO:0000256" key="10">
    <source>
        <dbReference type="SAM" id="Phobius"/>
    </source>
</evidence>
<dbReference type="Gene3D" id="3.40.50.300">
    <property type="entry name" value="P-loop containing nucleotide triphosphate hydrolases"/>
    <property type="match status" value="1"/>
</dbReference>
<evidence type="ECO:0000256" key="8">
    <source>
        <dbReference type="ARBA" id="ARBA00023136"/>
    </source>
</evidence>
<sequence>MDLQDTPPCQMKLLSEDDARNRRGSNPTIRQLQEDDSSVDGRSRADSVRSRSGSVRSRANSFLTRIPTRAELKTLTRVVKRPAVDIEFTDLTYTVNTASGRKHIIKGINGFFRSGEITCIMGPSGAGKSSLMNILVGYVSQGVGGSIYTNGAERQLALFNKLSAYIMQEDLLQPHLTVHESLLVAAHLKLGNELNEEEKKMAVEEIMTTLNIKFCHNTRVERLSGGQRKRLAIALELVNNPPIIFLDEPTTGLDIVTTTGVVSLLKFLARQGRTIVCTLHQPSSTIFHMLDHVYLLAKGLCIYQGTSQKLVPFLAKTGLVCKSTYNPADYVFEVLNKSTIKSLSAEIQNGKISWSDEDFEAENLTDSKICRQDTMANIPPVTVAGSSVNGKYEEKFPTSFLQQVWILFCRMMMQQKRNMLGFYIQLGCHLCIALVMGLIFQHVGNDAARPFENFKFLISVEVFFVYTHVMKNVMLMPFEIKIMRREYFNRWYGLKSYFTALTLAVTPFLILFTVLYASITYYLSGQPHSLSRYFWFNLNSIVICLVSDGIGFCIGVIFNAANGTVVTPAVIAPMLAVGVYGMGFGTAIEPYMQFLMSLSPMRHSLIGYAFTLWGDNREYFECPPNVVYCTHADPELLLKDIGMAGLSKYNEMGLLIVNFAVFKIMGYVLLKHRMTKSMNQGSSLGVLNFLKKFIRKK</sequence>
<keyword evidence="3" id="KW-0813">Transport</keyword>
<dbReference type="InterPro" id="IPR050352">
    <property type="entry name" value="ABCG_transporters"/>
</dbReference>
<dbReference type="EMBL" id="HBUF01569186">
    <property type="protein sequence ID" value="CAG6765798.1"/>
    <property type="molecule type" value="Transcribed_RNA"/>
</dbReference>
<comment type="subcellular location">
    <subcellularLocation>
        <location evidence="1">Membrane</location>
        <topology evidence="1">Multi-pass membrane protein</topology>
    </subcellularLocation>
</comment>
<dbReference type="CDD" id="cd03213">
    <property type="entry name" value="ABCG_EPDR"/>
    <property type="match status" value="1"/>
</dbReference>
<dbReference type="AlphaFoldDB" id="A0A8D9AIF5"/>
<dbReference type="PROSITE" id="PS50893">
    <property type="entry name" value="ABC_TRANSPORTER_2"/>
    <property type="match status" value="1"/>
</dbReference>
<evidence type="ECO:0000256" key="3">
    <source>
        <dbReference type="ARBA" id="ARBA00022448"/>
    </source>
</evidence>
<feature type="transmembrane region" description="Helical" evidence="10">
    <location>
        <begin position="534"/>
        <end position="558"/>
    </location>
</feature>
<feature type="transmembrane region" description="Helical" evidence="10">
    <location>
        <begin position="420"/>
        <end position="444"/>
    </location>
</feature>
<feature type="region of interest" description="Disordered" evidence="9">
    <location>
        <begin position="1"/>
        <end position="59"/>
    </location>
</feature>
<dbReference type="GO" id="GO:0005524">
    <property type="term" value="F:ATP binding"/>
    <property type="evidence" value="ECO:0007669"/>
    <property type="project" value="UniProtKB-KW"/>
</dbReference>
<organism evidence="12">
    <name type="scientific">Cacopsylla melanoneura</name>
    <dbReference type="NCBI Taxonomy" id="428564"/>
    <lineage>
        <taxon>Eukaryota</taxon>
        <taxon>Metazoa</taxon>
        <taxon>Ecdysozoa</taxon>
        <taxon>Arthropoda</taxon>
        <taxon>Hexapoda</taxon>
        <taxon>Insecta</taxon>
        <taxon>Pterygota</taxon>
        <taxon>Neoptera</taxon>
        <taxon>Paraneoptera</taxon>
        <taxon>Hemiptera</taxon>
        <taxon>Sternorrhyncha</taxon>
        <taxon>Psylloidea</taxon>
        <taxon>Psyllidae</taxon>
        <taxon>Psyllinae</taxon>
        <taxon>Cacopsylla</taxon>
    </lineage>
</organism>
<name>A0A8D9AIF5_9HEMI</name>
<dbReference type="InterPro" id="IPR027417">
    <property type="entry name" value="P-loop_NTPase"/>
</dbReference>
<evidence type="ECO:0000256" key="4">
    <source>
        <dbReference type="ARBA" id="ARBA00022692"/>
    </source>
</evidence>
<keyword evidence="4 10" id="KW-0812">Transmembrane</keyword>
<dbReference type="GO" id="GO:0140359">
    <property type="term" value="F:ABC-type transporter activity"/>
    <property type="evidence" value="ECO:0007669"/>
    <property type="project" value="InterPro"/>
</dbReference>
<keyword evidence="6 12" id="KW-0067">ATP-binding</keyword>
<proteinExistence type="inferred from homology"/>
<evidence type="ECO:0000256" key="6">
    <source>
        <dbReference type="ARBA" id="ARBA00022840"/>
    </source>
</evidence>
<dbReference type="InterPro" id="IPR043926">
    <property type="entry name" value="ABCG_dom"/>
</dbReference>